<dbReference type="PANTHER" id="PTHR13604">
    <property type="entry name" value="DC12-RELATED"/>
    <property type="match status" value="1"/>
</dbReference>
<reference evidence="8" key="1">
    <citation type="submission" date="2018-05" db="EMBL/GenBank/DDBJ databases">
        <authorList>
            <person name="Lanie J.A."/>
            <person name="Ng W.-L."/>
            <person name="Kazmierczak K.M."/>
            <person name="Andrzejewski T.M."/>
            <person name="Davidsen T.M."/>
            <person name="Wayne K.J."/>
            <person name="Tettelin H."/>
            <person name="Glass J.I."/>
            <person name="Rusch D."/>
            <person name="Podicherti R."/>
            <person name="Tsui H.-C.T."/>
            <person name="Winkler M.E."/>
        </authorList>
    </citation>
    <scope>NUCLEOTIDE SEQUENCE</scope>
</reference>
<protein>
    <recommendedName>
        <fullName evidence="9">Abasic site processing protein</fullName>
    </recommendedName>
</protein>
<proteinExistence type="inferred from homology"/>
<dbReference type="GO" id="GO:0003697">
    <property type="term" value="F:single-stranded DNA binding"/>
    <property type="evidence" value="ECO:0007669"/>
    <property type="project" value="InterPro"/>
</dbReference>
<evidence type="ECO:0000313" key="8">
    <source>
        <dbReference type="EMBL" id="SVC84864.1"/>
    </source>
</evidence>
<dbReference type="PANTHER" id="PTHR13604:SF0">
    <property type="entry name" value="ABASIC SITE PROCESSING PROTEIN HMCES"/>
    <property type="match status" value="1"/>
</dbReference>
<evidence type="ECO:0000256" key="1">
    <source>
        <dbReference type="ARBA" id="ARBA00008136"/>
    </source>
</evidence>
<organism evidence="8">
    <name type="scientific">marine metagenome</name>
    <dbReference type="NCBI Taxonomy" id="408172"/>
    <lineage>
        <taxon>unclassified sequences</taxon>
        <taxon>metagenomes</taxon>
        <taxon>ecological metagenomes</taxon>
    </lineage>
</organism>
<keyword evidence="5" id="KW-0190">Covalent protein-DNA linkage</keyword>
<keyword evidence="7" id="KW-0456">Lyase</keyword>
<dbReference type="GO" id="GO:0006508">
    <property type="term" value="P:proteolysis"/>
    <property type="evidence" value="ECO:0007669"/>
    <property type="project" value="UniProtKB-KW"/>
</dbReference>
<dbReference type="GO" id="GO:0106300">
    <property type="term" value="P:protein-DNA covalent cross-linking repair"/>
    <property type="evidence" value="ECO:0007669"/>
    <property type="project" value="InterPro"/>
</dbReference>
<dbReference type="InterPro" id="IPR003738">
    <property type="entry name" value="SRAP"/>
</dbReference>
<evidence type="ECO:0008006" key="9">
    <source>
        <dbReference type="Google" id="ProtNLM"/>
    </source>
</evidence>
<sequence>MCGRYTLAKPAKNIKKHFDPVIIKCEHSERYNIAPGQNTPVVMLRDNQRELRAMRWGFVPPWSKNIKTAKILINARSETVHQKPTFKNSFQTHRCLVPADGFIEWKVEGRKKVPHYIFLKPRSIFAFAGIWAKWDKTPSSVYSYSILTTQANTTLASIHERMPVILEPENYKLWLASDTDGRTLRDLLSPFSSKKIVTYKISKEINSHKNDRNDLLNPLSFN</sequence>
<evidence type="ECO:0000256" key="3">
    <source>
        <dbReference type="ARBA" id="ARBA00022763"/>
    </source>
</evidence>
<evidence type="ECO:0000256" key="5">
    <source>
        <dbReference type="ARBA" id="ARBA00023124"/>
    </source>
</evidence>
<dbReference type="InterPro" id="IPR036590">
    <property type="entry name" value="SRAP-like"/>
</dbReference>
<gene>
    <name evidence="8" type="ORF">METZ01_LOCUS337718</name>
</gene>
<keyword evidence="3" id="KW-0227">DNA damage</keyword>
<keyword evidence="4" id="KW-0378">Hydrolase</keyword>
<keyword evidence="6" id="KW-0238">DNA-binding</keyword>
<evidence type="ECO:0000256" key="6">
    <source>
        <dbReference type="ARBA" id="ARBA00023125"/>
    </source>
</evidence>
<dbReference type="SUPFAM" id="SSF143081">
    <property type="entry name" value="BB1717-like"/>
    <property type="match status" value="1"/>
</dbReference>
<dbReference type="Gene3D" id="3.90.1680.10">
    <property type="entry name" value="SOS response associated peptidase-like"/>
    <property type="match status" value="1"/>
</dbReference>
<dbReference type="EMBL" id="UINC01114511">
    <property type="protein sequence ID" value="SVC84864.1"/>
    <property type="molecule type" value="Genomic_DNA"/>
</dbReference>
<dbReference type="GO" id="GO:0008233">
    <property type="term" value="F:peptidase activity"/>
    <property type="evidence" value="ECO:0007669"/>
    <property type="project" value="UniProtKB-KW"/>
</dbReference>
<dbReference type="Pfam" id="PF02586">
    <property type="entry name" value="SRAP"/>
    <property type="match status" value="1"/>
</dbReference>
<keyword evidence="2" id="KW-0645">Protease</keyword>
<comment type="similarity">
    <text evidence="1">Belongs to the SOS response-associated peptidase family.</text>
</comment>
<dbReference type="GO" id="GO:0016829">
    <property type="term" value="F:lyase activity"/>
    <property type="evidence" value="ECO:0007669"/>
    <property type="project" value="UniProtKB-KW"/>
</dbReference>
<evidence type="ECO:0000256" key="2">
    <source>
        <dbReference type="ARBA" id="ARBA00022670"/>
    </source>
</evidence>
<name>A0A382QH46_9ZZZZ</name>
<accession>A0A382QH46</accession>
<dbReference type="AlphaFoldDB" id="A0A382QH46"/>
<evidence type="ECO:0000256" key="4">
    <source>
        <dbReference type="ARBA" id="ARBA00022801"/>
    </source>
</evidence>
<evidence type="ECO:0000256" key="7">
    <source>
        <dbReference type="ARBA" id="ARBA00023239"/>
    </source>
</evidence>